<organism evidence="2 3">
    <name type="scientific">Deinococcus multiflagellatus</name>
    <dbReference type="NCBI Taxonomy" id="1656887"/>
    <lineage>
        <taxon>Bacteria</taxon>
        <taxon>Thermotogati</taxon>
        <taxon>Deinococcota</taxon>
        <taxon>Deinococci</taxon>
        <taxon>Deinococcales</taxon>
        <taxon>Deinococcaceae</taxon>
        <taxon>Deinococcus</taxon>
    </lineage>
</organism>
<dbReference type="EMBL" id="JBHSWB010000001">
    <property type="protein sequence ID" value="MFC6659737.1"/>
    <property type="molecule type" value="Genomic_DNA"/>
</dbReference>
<protein>
    <submittedName>
        <fullName evidence="2">Uncharacterized protein</fullName>
    </submittedName>
</protein>
<dbReference type="Proteomes" id="UP001596317">
    <property type="component" value="Unassembled WGS sequence"/>
</dbReference>
<gene>
    <name evidence="2" type="ORF">ACFP90_04695</name>
</gene>
<evidence type="ECO:0000313" key="3">
    <source>
        <dbReference type="Proteomes" id="UP001596317"/>
    </source>
</evidence>
<accession>A0ABW1ZJM0</accession>
<reference evidence="3" key="1">
    <citation type="journal article" date="2019" name="Int. J. Syst. Evol. Microbiol.">
        <title>The Global Catalogue of Microorganisms (GCM) 10K type strain sequencing project: providing services to taxonomists for standard genome sequencing and annotation.</title>
        <authorList>
            <consortium name="The Broad Institute Genomics Platform"/>
            <consortium name="The Broad Institute Genome Sequencing Center for Infectious Disease"/>
            <person name="Wu L."/>
            <person name="Ma J."/>
        </authorList>
    </citation>
    <scope>NUCLEOTIDE SEQUENCE [LARGE SCALE GENOMIC DNA]</scope>
    <source>
        <strain evidence="3">CCUG 63830</strain>
    </source>
</reference>
<name>A0ABW1ZJM0_9DEIO</name>
<keyword evidence="3" id="KW-1185">Reference proteome</keyword>
<evidence type="ECO:0000313" key="2">
    <source>
        <dbReference type="EMBL" id="MFC6659737.1"/>
    </source>
</evidence>
<dbReference type="RefSeq" id="WP_224603766.1">
    <property type="nucleotide sequence ID" value="NZ_JAIQXV010000001.1"/>
</dbReference>
<sequence length="159" mass="16328">MSKMSRPLLLLASVALAAGPLSTSHALLDKTRFVAHLGVAYYAFHHWVLAPYTAGKFASGASGRMGALAKGGLALLFAAHEVNVAGKVAHNSPDPLLQKLDGELAKVQGAFGEVGNRFKQGQFSEADVRALESATGALSQGSAAAGQPIRDIAAPIPGL</sequence>
<feature type="chain" id="PRO_5046242928" evidence="1">
    <location>
        <begin position="18"/>
        <end position="159"/>
    </location>
</feature>
<feature type="signal peptide" evidence="1">
    <location>
        <begin position="1"/>
        <end position="17"/>
    </location>
</feature>
<keyword evidence="1" id="KW-0732">Signal</keyword>
<comment type="caution">
    <text evidence="2">The sequence shown here is derived from an EMBL/GenBank/DDBJ whole genome shotgun (WGS) entry which is preliminary data.</text>
</comment>
<evidence type="ECO:0000256" key="1">
    <source>
        <dbReference type="SAM" id="SignalP"/>
    </source>
</evidence>
<proteinExistence type="predicted"/>